<dbReference type="SUPFAM" id="SSF53697">
    <property type="entry name" value="SIS domain"/>
    <property type="match status" value="1"/>
</dbReference>
<dbReference type="EMBL" id="DSDK01000588">
    <property type="protein sequence ID" value="HDR52071.1"/>
    <property type="molecule type" value="Genomic_DNA"/>
</dbReference>
<dbReference type="GO" id="GO:1901135">
    <property type="term" value="P:carbohydrate derivative metabolic process"/>
    <property type="evidence" value="ECO:0007669"/>
    <property type="project" value="InterPro"/>
</dbReference>
<dbReference type="InterPro" id="IPR046348">
    <property type="entry name" value="SIS_dom_sf"/>
</dbReference>
<dbReference type="AlphaFoldDB" id="A0A831PRK2"/>
<dbReference type="InterPro" id="IPR050099">
    <property type="entry name" value="SIS_GmhA/DiaA_subfam"/>
</dbReference>
<feature type="domain" description="SIS" evidence="1">
    <location>
        <begin position="29"/>
        <end position="210"/>
    </location>
</feature>
<protein>
    <submittedName>
        <fullName evidence="2">SIS domain-containing protein</fullName>
    </submittedName>
</protein>
<dbReference type="CDD" id="cd05006">
    <property type="entry name" value="SIS_GmhA"/>
    <property type="match status" value="1"/>
</dbReference>
<evidence type="ECO:0000313" key="2">
    <source>
        <dbReference type="EMBL" id="HDR52071.1"/>
    </source>
</evidence>
<reference evidence="2" key="1">
    <citation type="journal article" date="2020" name="mSystems">
        <title>Genome- and Community-Level Interaction Insights into Carbon Utilization and Element Cycling Functions of Hydrothermarchaeota in Hydrothermal Sediment.</title>
        <authorList>
            <person name="Zhou Z."/>
            <person name="Liu Y."/>
            <person name="Xu W."/>
            <person name="Pan J."/>
            <person name="Luo Z.H."/>
            <person name="Li M."/>
        </authorList>
    </citation>
    <scope>NUCLEOTIDE SEQUENCE [LARGE SCALE GENOMIC DNA]</scope>
    <source>
        <strain evidence="2">SpSt-1217</strain>
    </source>
</reference>
<gene>
    <name evidence="2" type="ORF">ENN90_10720</name>
</gene>
<dbReference type="InterPro" id="IPR001347">
    <property type="entry name" value="SIS_dom"/>
</dbReference>
<sequence length="210" mass="22783">MENILNQLIARHENLGHLKEPIRKAAELLIETYRNGGKVLVCGNGGSSADAGHIVGELMKSFEAKRPLQTEVQQKLKTQFGDRGILLSEKLQQGLPAISLSEHTSLITAISNDLGGDFIFAQQVAGYGNPGDVLLALSTSGNAQNVMDALIVARAKGLKTIGMTGETGGQMKTFCDVLINVPETRTAYVQELHLPIYHAFCMMVEKEMFD</sequence>
<name>A0A831PRK2_9BACT</name>
<proteinExistence type="predicted"/>
<dbReference type="PROSITE" id="PS51464">
    <property type="entry name" value="SIS"/>
    <property type="match status" value="1"/>
</dbReference>
<organism evidence="2">
    <name type="scientific">Mariniphaga anaerophila</name>
    <dbReference type="NCBI Taxonomy" id="1484053"/>
    <lineage>
        <taxon>Bacteria</taxon>
        <taxon>Pseudomonadati</taxon>
        <taxon>Bacteroidota</taxon>
        <taxon>Bacteroidia</taxon>
        <taxon>Marinilabiliales</taxon>
        <taxon>Prolixibacteraceae</taxon>
        <taxon>Mariniphaga</taxon>
    </lineage>
</organism>
<comment type="caution">
    <text evidence="2">The sequence shown here is derived from an EMBL/GenBank/DDBJ whole genome shotgun (WGS) entry which is preliminary data.</text>
</comment>
<evidence type="ECO:0000259" key="1">
    <source>
        <dbReference type="PROSITE" id="PS51464"/>
    </source>
</evidence>
<dbReference type="Gene3D" id="3.40.50.10490">
    <property type="entry name" value="Glucose-6-phosphate isomerase like protein, domain 1"/>
    <property type="match status" value="1"/>
</dbReference>
<dbReference type="Pfam" id="PF13580">
    <property type="entry name" value="SIS_2"/>
    <property type="match status" value="2"/>
</dbReference>
<dbReference type="GO" id="GO:0097367">
    <property type="term" value="F:carbohydrate derivative binding"/>
    <property type="evidence" value="ECO:0007669"/>
    <property type="project" value="InterPro"/>
</dbReference>
<accession>A0A831PRK2</accession>
<dbReference type="InterPro" id="IPR035461">
    <property type="entry name" value="GmhA/DiaA"/>
</dbReference>
<dbReference type="PANTHER" id="PTHR30390">
    <property type="entry name" value="SEDOHEPTULOSE 7-PHOSPHATE ISOMERASE / DNAA INITIATOR-ASSOCIATING FACTOR FOR REPLICATION INITIATION"/>
    <property type="match status" value="1"/>
</dbReference>
<dbReference type="Proteomes" id="UP000886047">
    <property type="component" value="Unassembled WGS sequence"/>
</dbReference>